<protein>
    <recommendedName>
        <fullName evidence="3">DUF465 domain-containing protein</fullName>
    </recommendedName>
</protein>
<proteinExistence type="predicted"/>
<accession>A0A7W6DEZ9</accession>
<dbReference type="InterPro" id="IPR007420">
    <property type="entry name" value="DUF465"/>
</dbReference>
<dbReference type="EMBL" id="JACIEB010000002">
    <property type="protein sequence ID" value="MBB3981369.1"/>
    <property type="molecule type" value="Genomic_DNA"/>
</dbReference>
<name>A0A7W6DEZ9_9SPHN</name>
<dbReference type="Pfam" id="PF04325">
    <property type="entry name" value="DUF465"/>
    <property type="match status" value="1"/>
</dbReference>
<reference evidence="1 2" key="1">
    <citation type="submission" date="2020-08" db="EMBL/GenBank/DDBJ databases">
        <title>Genomic Encyclopedia of Type Strains, Phase IV (KMG-IV): sequencing the most valuable type-strain genomes for metagenomic binning, comparative biology and taxonomic classification.</title>
        <authorList>
            <person name="Goeker M."/>
        </authorList>
    </citation>
    <scope>NUCLEOTIDE SEQUENCE [LARGE SCALE GENOMIC DNA]</scope>
    <source>
        <strain evidence="1 2">DSM 29348</strain>
    </source>
</reference>
<gene>
    <name evidence="1" type="ORF">GGR44_001016</name>
</gene>
<evidence type="ECO:0008006" key="3">
    <source>
        <dbReference type="Google" id="ProtNLM"/>
    </source>
</evidence>
<keyword evidence="2" id="KW-1185">Reference proteome</keyword>
<dbReference type="RefSeq" id="WP_183954382.1">
    <property type="nucleotide sequence ID" value="NZ_JACIEB010000002.1"/>
</dbReference>
<dbReference type="Proteomes" id="UP000552757">
    <property type="component" value="Unassembled WGS sequence"/>
</dbReference>
<organism evidence="1 2">
    <name type="scientific">Sphingobium fontiphilum</name>
    <dbReference type="NCBI Taxonomy" id="944425"/>
    <lineage>
        <taxon>Bacteria</taxon>
        <taxon>Pseudomonadati</taxon>
        <taxon>Pseudomonadota</taxon>
        <taxon>Alphaproteobacteria</taxon>
        <taxon>Sphingomonadales</taxon>
        <taxon>Sphingomonadaceae</taxon>
        <taxon>Sphingobium</taxon>
    </lineage>
</organism>
<comment type="caution">
    <text evidence="1">The sequence shown here is derived from an EMBL/GenBank/DDBJ whole genome shotgun (WGS) entry which is preliminary data.</text>
</comment>
<evidence type="ECO:0000313" key="2">
    <source>
        <dbReference type="Proteomes" id="UP000552757"/>
    </source>
</evidence>
<dbReference type="AlphaFoldDB" id="A0A7W6DEZ9"/>
<evidence type="ECO:0000313" key="1">
    <source>
        <dbReference type="EMBL" id="MBB3981369.1"/>
    </source>
</evidence>
<dbReference type="InterPro" id="IPR038444">
    <property type="entry name" value="DUF465_sf"/>
</dbReference>
<dbReference type="Gene3D" id="6.10.280.50">
    <property type="match status" value="1"/>
</dbReference>
<sequence length="82" mass="9241">MSEMGHDLHSMFPQAQAALHALKVDNPHFRVLADRYHDLTREIVRADSGEAPMGDDMLEQFKKERLALLDEVAALIAERAEA</sequence>